<keyword evidence="1" id="KW-0067">ATP-binding</keyword>
<evidence type="ECO:0000313" key="2">
    <source>
        <dbReference type="EMBL" id="HCE16444.1"/>
    </source>
</evidence>
<dbReference type="EMBL" id="DPBP01000005">
    <property type="protein sequence ID" value="HCE16444.1"/>
    <property type="molecule type" value="Genomic_DNA"/>
</dbReference>
<dbReference type="PANTHER" id="PTHR15004">
    <property type="entry name" value="GLUTAMYL-TRNA(GLN) AMIDOTRANSFERASE SUBUNIT C, MITOCHONDRIAL"/>
    <property type="match status" value="1"/>
</dbReference>
<dbReference type="GO" id="GO:0050567">
    <property type="term" value="F:glutaminyl-tRNA synthase (glutamine-hydrolyzing) activity"/>
    <property type="evidence" value="ECO:0007669"/>
    <property type="project" value="UniProtKB-UniRule"/>
</dbReference>
<accession>A0A3D1JDE3</accession>
<name>A0A3D1JDE3_9CHLR</name>
<dbReference type="InterPro" id="IPR036113">
    <property type="entry name" value="Asp/Glu-ADT_sf_sub_c"/>
</dbReference>
<comment type="caution">
    <text evidence="2">The sequence shown here is derived from an EMBL/GenBank/DDBJ whole genome shotgun (WGS) entry which is preliminary data.</text>
</comment>
<dbReference type="NCBIfam" id="TIGR00135">
    <property type="entry name" value="gatC"/>
    <property type="match status" value="1"/>
</dbReference>
<sequence>MSLTRAEVEHIARLARLELTEEELSRFSEQLSSILDYAARLREIDTSTIPPTASVLDTGLPLREDVPAPSLDVTAVLRNAPQVEDHQFRVPPVLE</sequence>
<keyword evidence="1" id="KW-0648">Protein biosynthesis</keyword>
<protein>
    <recommendedName>
        <fullName evidence="1">Aspartyl/glutamyl-tRNA(Asn/Gln) amidotransferase subunit C</fullName>
        <shortName evidence="1">Asp/Glu-ADT subunit C</shortName>
        <ecNumber evidence="1">6.3.5.-</ecNumber>
    </recommendedName>
</protein>
<dbReference type="GO" id="GO:0006450">
    <property type="term" value="P:regulation of translational fidelity"/>
    <property type="evidence" value="ECO:0007669"/>
    <property type="project" value="InterPro"/>
</dbReference>
<keyword evidence="2" id="KW-0808">Transferase</keyword>
<organism evidence="2 3">
    <name type="scientific">Anaerolinea thermolimosa</name>
    <dbReference type="NCBI Taxonomy" id="229919"/>
    <lineage>
        <taxon>Bacteria</taxon>
        <taxon>Bacillati</taxon>
        <taxon>Chloroflexota</taxon>
        <taxon>Anaerolineae</taxon>
        <taxon>Anaerolineales</taxon>
        <taxon>Anaerolineaceae</taxon>
        <taxon>Anaerolinea</taxon>
    </lineage>
</organism>
<keyword evidence="1" id="KW-0547">Nucleotide-binding</keyword>
<dbReference type="STRING" id="229919.GCA_001050195_03085"/>
<dbReference type="EC" id="6.3.5.-" evidence="1"/>
<comment type="subunit">
    <text evidence="1">Heterotrimer of A, B and C subunits.</text>
</comment>
<comment type="function">
    <text evidence="1">Allows the formation of correctly charged Asn-tRNA(Asn) or Gln-tRNA(Gln) through the transamidation of misacylated Asp-tRNA(Asn) or Glu-tRNA(Gln) in organisms which lack either or both of asparaginyl-tRNA or glutaminyl-tRNA synthetases. The reaction takes place in the presence of glutamine and ATP through an activated phospho-Asp-tRNA(Asn) or phospho-Glu-tRNA(Gln).</text>
</comment>
<dbReference type="GO" id="GO:0050566">
    <property type="term" value="F:asparaginyl-tRNA synthase (glutamine-hydrolyzing) activity"/>
    <property type="evidence" value="ECO:0007669"/>
    <property type="project" value="RHEA"/>
</dbReference>
<dbReference type="AlphaFoldDB" id="A0A3D1JDE3"/>
<dbReference type="SUPFAM" id="SSF141000">
    <property type="entry name" value="Glu-tRNAGln amidotransferase C subunit"/>
    <property type="match status" value="1"/>
</dbReference>
<dbReference type="Pfam" id="PF02686">
    <property type="entry name" value="GatC"/>
    <property type="match status" value="1"/>
</dbReference>
<gene>
    <name evidence="1" type="primary">gatC</name>
    <name evidence="2" type="ORF">DEQ80_01160</name>
</gene>
<dbReference type="Gene3D" id="1.10.20.60">
    <property type="entry name" value="Glu-tRNAGln amidotransferase C subunit, N-terminal domain"/>
    <property type="match status" value="1"/>
</dbReference>
<dbReference type="Proteomes" id="UP000264141">
    <property type="component" value="Unassembled WGS sequence"/>
</dbReference>
<evidence type="ECO:0000256" key="1">
    <source>
        <dbReference type="HAMAP-Rule" id="MF_00122"/>
    </source>
</evidence>
<proteinExistence type="inferred from homology"/>
<dbReference type="GO" id="GO:0006412">
    <property type="term" value="P:translation"/>
    <property type="evidence" value="ECO:0007669"/>
    <property type="project" value="UniProtKB-UniRule"/>
</dbReference>
<dbReference type="GO" id="GO:0016740">
    <property type="term" value="F:transferase activity"/>
    <property type="evidence" value="ECO:0007669"/>
    <property type="project" value="UniProtKB-KW"/>
</dbReference>
<keyword evidence="1" id="KW-0436">Ligase</keyword>
<comment type="similarity">
    <text evidence="1">Belongs to the GatC family.</text>
</comment>
<comment type="catalytic activity">
    <reaction evidence="1">
        <text>L-glutamyl-tRNA(Gln) + L-glutamine + ATP + H2O = L-glutaminyl-tRNA(Gln) + L-glutamate + ADP + phosphate + H(+)</text>
        <dbReference type="Rhea" id="RHEA:17521"/>
        <dbReference type="Rhea" id="RHEA-COMP:9681"/>
        <dbReference type="Rhea" id="RHEA-COMP:9684"/>
        <dbReference type="ChEBI" id="CHEBI:15377"/>
        <dbReference type="ChEBI" id="CHEBI:15378"/>
        <dbReference type="ChEBI" id="CHEBI:29985"/>
        <dbReference type="ChEBI" id="CHEBI:30616"/>
        <dbReference type="ChEBI" id="CHEBI:43474"/>
        <dbReference type="ChEBI" id="CHEBI:58359"/>
        <dbReference type="ChEBI" id="CHEBI:78520"/>
        <dbReference type="ChEBI" id="CHEBI:78521"/>
        <dbReference type="ChEBI" id="CHEBI:456216"/>
    </reaction>
</comment>
<reference evidence="2 3" key="1">
    <citation type="journal article" date="2018" name="Nat. Biotechnol.">
        <title>A standardized bacterial taxonomy based on genome phylogeny substantially revises the tree of life.</title>
        <authorList>
            <person name="Parks D.H."/>
            <person name="Chuvochina M."/>
            <person name="Waite D.W."/>
            <person name="Rinke C."/>
            <person name="Skarshewski A."/>
            <person name="Chaumeil P.A."/>
            <person name="Hugenholtz P."/>
        </authorList>
    </citation>
    <scope>NUCLEOTIDE SEQUENCE [LARGE SCALE GENOMIC DNA]</scope>
    <source>
        <strain evidence="2">UBA8781</strain>
    </source>
</reference>
<comment type="catalytic activity">
    <reaction evidence="1">
        <text>L-aspartyl-tRNA(Asn) + L-glutamine + ATP + H2O = L-asparaginyl-tRNA(Asn) + L-glutamate + ADP + phosphate + 2 H(+)</text>
        <dbReference type="Rhea" id="RHEA:14513"/>
        <dbReference type="Rhea" id="RHEA-COMP:9674"/>
        <dbReference type="Rhea" id="RHEA-COMP:9677"/>
        <dbReference type="ChEBI" id="CHEBI:15377"/>
        <dbReference type="ChEBI" id="CHEBI:15378"/>
        <dbReference type="ChEBI" id="CHEBI:29985"/>
        <dbReference type="ChEBI" id="CHEBI:30616"/>
        <dbReference type="ChEBI" id="CHEBI:43474"/>
        <dbReference type="ChEBI" id="CHEBI:58359"/>
        <dbReference type="ChEBI" id="CHEBI:78515"/>
        <dbReference type="ChEBI" id="CHEBI:78516"/>
        <dbReference type="ChEBI" id="CHEBI:456216"/>
    </reaction>
</comment>
<dbReference type="InterPro" id="IPR003837">
    <property type="entry name" value="GatC"/>
</dbReference>
<dbReference type="GO" id="GO:0005524">
    <property type="term" value="F:ATP binding"/>
    <property type="evidence" value="ECO:0007669"/>
    <property type="project" value="UniProtKB-KW"/>
</dbReference>
<dbReference type="GO" id="GO:0070681">
    <property type="term" value="P:glutaminyl-tRNAGln biosynthesis via transamidation"/>
    <property type="evidence" value="ECO:0007669"/>
    <property type="project" value="TreeGrafter"/>
</dbReference>
<dbReference type="HAMAP" id="MF_00122">
    <property type="entry name" value="GatC"/>
    <property type="match status" value="1"/>
</dbReference>
<dbReference type="PANTHER" id="PTHR15004:SF0">
    <property type="entry name" value="GLUTAMYL-TRNA(GLN) AMIDOTRANSFERASE SUBUNIT C, MITOCHONDRIAL"/>
    <property type="match status" value="1"/>
</dbReference>
<evidence type="ECO:0000313" key="3">
    <source>
        <dbReference type="Proteomes" id="UP000264141"/>
    </source>
</evidence>